<dbReference type="Pfam" id="PF04082">
    <property type="entry name" value="Fungal_trans"/>
    <property type="match status" value="1"/>
</dbReference>
<dbReference type="InterPro" id="IPR053187">
    <property type="entry name" value="Notoamide_regulator"/>
</dbReference>
<dbReference type="PANTHER" id="PTHR47256">
    <property type="entry name" value="ZN(II)2CYS6 TRANSCRIPTION FACTOR (EUROFUNG)-RELATED"/>
    <property type="match status" value="1"/>
</dbReference>
<name>A0AAN8RXD9_9PEZI</name>
<sequence length="247" mass="27763">MLAFIRNDGSAILPNRDTSPEPETMELTLLANTYVEAKGQTVSQQMDLGIIDDTSLFNLPAAPWTTVTDDNEMVSHLLSSFATWDANTLHFFDMDIFLEGMEKENHSFCSPLLANSVLAIACHFSNRIAIRSDPHNPNTLGYRFLQEAMKIWHHEHDNLTLTNVQAGLILSEVVSVNGMDNFGWMLFQTAADLLQRFLAELELSKASFASEKRKASAPLDAHGDNINEKKMEREISATVWATFRLSW</sequence>
<protein>
    <recommendedName>
        <fullName evidence="2">Xylanolytic transcriptional activator regulatory domain-containing protein</fullName>
    </recommendedName>
</protein>
<comment type="caution">
    <text evidence="3">The sequence shown here is derived from an EMBL/GenBank/DDBJ whole genome shotgun (WGS) entry which is preliminary data.</text>
</comment>
<feature type="domain" description="Xylanolytic transcriptional activator regulatory" evidence="2">
    <location>
        <begin position="87"/>
        <end position="193"/>
    </location>
</feature>
<dbReference type="CDD" id="cd12148">
    <property type="entry name" value="fungal_TF_MHR"/>
    <property type="match status" value="1"/>
</dbReference>
<evidence type="ECO:0000313" key="3">
    <source>
        <dbReference type="EMBL" id="KAK6519961.1"/>
    </source>
</evidence>
<reference evidence="3 4" key="1">
    <citation type="submission" date="2019-10" db="EMBL/GenBank/DDBJ databases">
        <authorList>
            <person name="Palmer J.M."/>
        </authorList>
    </citation>
    <scope>NUCLEOTIDE SEQUENCE [LARGE SCALE GENOMIC DNA]</scope>
    <source>
        <strain evidence="3 4">TWF506</strain>
    </source>
</reference>
<dbReference type="PANTHER" id="PTHR47256:SF1">
    <property type="entry name" value="ZN(II)2CYS6 TRANSCRIPTION FACTOR (EUROFUNG)"/>
    <property type="match status" value="1"/>
</dbReference>
<evidence type="ECO:0000259" key="2">
    <source>
        <dbReference type="Pfam" id="PF04082"/>
    </source>
</evidence>
<dbReference type="EMBL" id="JAVHJM010000001">
    <property type="protein sequence ID" value="KAK6519961.1"/>
    <property type="molecule type" value="Genomic_DNA"/>
</dbReference>
<dbReference type="InterPro" id="IPR007219">
    <property type="entry name" value="XnlR_reg_dom"/>
</dbReference>
<proteinExistence type="predicted"/>
<organism evidence="3 4">
    <name type="scientific">Arthrobotrys conoides</name>
    <dbReference type="NCBI Taxonomy" id="74498"/>
    <lineage>
        <taxon>Eukaryota</taxon>
        <taxon>Fungi</taxon>
        <taxon>Dikarya</taxon>
        <taxon>Ascomycota</taxon>
        <taxon>Pezizomycotina</taxon>
        <taxon>Orbiliomycetes</taxon>
        <taxon>Orbiliales</taxon>
        <taxon>Orbiliaceae</taxon>
        <taxon>Arthrobotrys</taxon>
    </lineage>
</organism>
<gene>
    <name evidence="3" type="ORF">TWF506_000255</name>
</gene>
<dbReference type="Proteomes" id="UP001307849">
    <property type="component" value="Unassembled WGS sequence"/>
</dbReference>
<keyword evidence="1" id="KW-0539">Nucleus</keyword>
<dbReference type="AlphaFoldDB" id="A0AAN8RXD9"/>
<evidence type="ECO:0000313" key="4">
    <source>
        <dbReference type="Proteomes" id="UP001307849"/>
    </source>
</evidence>
<accession>A0AAN8RXD9</accession>
<keyword evidence="4" id="KW-1185">Reference proteome</keyword>
<evidence type="ECO:0000256" key="1">
    <source>
        <dbReference type="ARBA" id="ARBA00023242"/>
    </source>
</evidence>